<keyword evidence="4 8" id="KW-1003">Cell membrane</keyword>
<evidence type="ECO:0000256" key="5">
    <source>
        <dbReference type="ARBA" id="ARBA00022692"/>
    </source>
</evidence>
<comment type="subunit">
    <text evidence="3 8">Homodimer and heterodimers.</text>
</comment>
<dbReference type="PANTHER" id="PTHR36488:SF8">
    <property type="entry name" value="CASP-LIKE PROTEIN 1U1"/>
    <property type="match status" value="1"/>
</dbReference>
<evidence type="ECO:0000313" key="11">
    <source>
        <dbReference type="Proteomes" id="UP000636709"/>
    </source>
</evidence>
<evidence type="ECO:0000256" key="1">
    <source>
        <dbReference type="ARBA" id="ARBA00004651"/>
    </source>
</evidence>
<dbReference type="InterPro" id="IPR044173">
    <property type="entry name" value="CASPL"/>
</dbReference>
<name>A0A835BLE3_9POAL</name>
<evidence type="ECO:0000256" key="2">
    <source>
        <dbReference type="ARBA" id="ARBA00007651"/>
    </source>
</evidence>
<feature type="transmembrane region" description="Helical" evidence="8">
    <location>
        <begin position="104"/>
        <end position="125"/>
    </location>
</feature>
<evidence type="ECO:0000313" key="10">
    <source>
        <dbReference type="EMBL" id="KAF8692147.1"/>
    </source>
</evidence>
<proteinExistence type="inferred from homology"/>
<comment type="caution">
    <text evidence="10">The sequence shown here is derived from an EMBL/GenBank/DDBJ whole genome shotgun (WGS) entry which is preliminary data.</text>
</comment>
<feature type="domain" description="Casparian strip membrane protein" evidence="9">
    <location>
        <begin position="50"/>
        <end position="219"/>
    </location>
</feature>
<evidence type="ECO:0000256" key="6">
    <source>
        <dbReference type="ARBA" id="ARBA00022989"/>
    </source>
</evidence>
<evidence type="ECO:0000256" key="3">
    <source>
        <dbReference type="ARBA" id="ARBA00011489"/>
    </source>
</evidence>
<organism evidence="10 11">
    <name type="scientific">Digitaria exilis</name>
    <dbReference type="NCBI Taxonomy" id="1010633"/>
    <lineage>
        <taxon>Eukaryota</taxon>
        <taxon>Viridiplantae</taxon>
        <taxon>Streptophyta</taxon>
        <taxon>Embryophyta</taxon>
        <taxon>Tracheophyta</taxon>
        <taxon>Spermatophyta</taxon>
        <taxon>Magnoliopsida</taxon>
        <taxon>Liliopsida</taxon>
        <taxon>Poales</taxon>
        <taxon>Poaceae</taxon>
        <taxon>PACMAD clade</taxon>
        <taxon>Panicoideae</taxon>
        <taxon>Panicodae</taxon>
        <taxon>Paniceae</taxon>
        <taxon>Anthephorinae</taxon>
        <taxon>Digitaria</taxon>
    </lineage>
</organism>
<dbReference type="PANTHER" id="PTHR36488">
    <property type="entry name" value="CASP-LIKE PROTEIN 1U1"/>
    <property type="match status" value="1"/>
</dbReference>
<sequence length="241" mass="25434">MLESSSRLTVTDLSMDLEHGSKTKLSAAPAAATPACKCSNRLLQLGDRLVAVQLVVLRTAAALTTVVAAAVMALNTQSYTAVVAIIGTKPLMQTFTAKFRYTPAFVYFVIANAIAGTYNLLVLIIRRLILQRRTASLVVHMLDMVILSCSLIISFSSLLLSLAQVIMALLATGAATAASMAELGKKGNLHARWNPICDKFGSFCSRGGIAIVSSFIGVALMLALNLLSAAANAHRPNVVGQ</sequence>
<reference evidence="10" key="1">
    <citation type="submission" date="2020-07" db="EMBL/GenBank/DDBJ databases">
        <title>Genome sequence and genetic diversity analysis of an under-domesticated orphan crop, white fonio (Digitaria exilis).</title>
        <authorList>
            <person name="Bennetzen J.L."/>
            <person name="Chen S."/>
            <person name="Ma X."/>
            <person name="Wang X."/>
            <person name="Yssel A.E.J."/>
            <person name="Chaluvadi S.R."/>
            <person name="Johnson M."/>
            <person name="Gangashetty P."/>
            <person name="Hamidou F."/>
            <person name="Sanogo M.D."/>
            <person name="Zwaenepoel A."/>
            <person name="Wallace J."/>
            <person name="Van De Peer Y."/>
            <person name="Van Deynze A."/>
        </authorList>
    </citation>
    <scope>NUCLEOTIDE SEQUENCE</scope>
    <source>
        <tissue evidence="10">Leaves</tissue>
    </source>
</reference>
<dbReference type="EMBL" id="JACEFO010001947">
    <property type="protein sequence ID" value="KAF8692147.1"/>
    <property type="molecule type" value="Genomic_DNA"/>
</dbReference>
<keyword evidence="7 8" id="KW-0472">Membrane</keyword>
<dbReference type="InterPro" id="IPR006702">
    <property type="entry name" value="CASP_dom"/>
</dbReference>
<comment type="caution">
    <text evidence="8">Lacks conserved residue(s) required for the propagation of feature annotation.</text>
</comment>
<accession>A0A835BLE3</accession>
<keyword evidence="6 8" id="KW-1133">Transmembrane helix</keyword>
<comment type="subcellular location">
    <subcellularLocation>
        <location evidence="1 8">Cell membrane</location>
        <topology evidence="1 8">Multi-pass membrane protein</topology>
    </subcellularLocation>
</comment>
<protein>
    <recommendedName>
        <fullName evidence="8">CASP-like protein</fullName>
    </recommendedName>
</protein>
<evidence type="ECO:0000256" key="4">
    <source>
        <dbReference type="ARBA" id="ARBA00022475"/>
    </source>
</evidence>
<dbReference type="Proteomes" id="UP000636709">
    <property type="component" value="Unassembled WGS sequence"/>
</dbReference>
<dbReference type="GO" id="GO:0005886">
    <property type="term" value="C:plasma membrane"/>
    <property type="evidence" value="ECO:0007669"/>
    <property type="project" value="UniProtKB-SubCell"/>
</dbReference>
<keyword evidence="5 8" id="KW-0812">Transmembrane</keyword>
<dbReference type="Pfam" id="PF04535">
    <property type="entry name" value="CASP_dom"/>
    <property type="match status" value="1"/>
</dbReference>
<dbReference type="AlphaFoldDB" id="A0A835BLE3"/>
<evidence type="ECO:0000256" key="8">
    <source>
        <dbReference type="RuleBase" id="RU361233"/>
    </source>
</evidence>
<evidence type="ECO:0000256" key="7">
    <source>
        <dbReference type="ARBA" id="ARBA00023136"/>
    </source>
</evidence>
<dbReference type="InterPro" id="IPR006459">
    <property type="entry name" value="CASP/CASPL"/>
</dbReference>
<feature type="transmembrane region" description="Helical" evidence="8">
    <location>
        <begin position="203"/>
        <end position="227"/>
    </location>
</feature>
<keyword evidence="11" id="KW-1185">Reference proteome</keyword>
<gene>
    <name evidence="10" type="ORF">HU200_039748</name>
</gene>
<feature type="transmembrane region" description="Helical" evidence="8">
    <location>
        <begin position="137"/>
        <end position="156"/>
    </location>
</feature>
<evidence type="ECO:0000259" key="9">
    <source>
        <dbReference type="Pfam" id="PF04535"/>
    </source>
</evidence>
<dbReference type="NCBIfam" id="TIGR01569">
    <property type="entry name" value="A_tha_TIGR01569"/>
    <property type="match status" value="2"/>
</dbReference>
<comment type="similarity">
    <text evidence="2 8">Belongs to the Casparian strip membrane proteins (CASP) family.</text>
</comment>
<dbReference type="OrthoDB" id="610574at2759"/>